<accession>A0A6M0RR27</accession>
<evidence type="ECO:0000313" key="3">
    <source>
        <dbReference type="EMBL" id="NEZ58708.1"/>
    </source>
</evidence>
<dbReference type="EMBL" id="QXHD01000004">
    <property type="protein sequence ID" value="NEZ58708.1"/>
    <property type="molecule type" value="Genomic_DNA"/>
</dbReference>
<dbReference type="AlphaFoldDB" id="A0A6M0RR27"/>
<proteinExistence type="predicted"/>
<dbReference type="Pfam" id="PF12565">
    <property type="entry name" value="DUF3747"/>
    <property type="match status" value="1"/>
</dbReference>
<reference evidence="3 4" key="1">
    <citation type="journal article" date="2020" name="Microb. Ecol.">
        <title>Ecogenomics of the Marine Benthic Filamentous Cyanobacterium Adonisia.</title>
        <authorList>
            <person name="Walter J.M."/>
            <person name="Coutinho F.H."/>
            <person name="Leomil L."/>
            <person name="Hargreaves P.I."/>
            <person name="Campeao M.E."/>
            <person name="Vieira V.V."/>
            <person name="Silva B.S."/>
            <person name="Fistarol G.O."/>
            <person name="Salomon P.S."/>
            <person name="Sawabe T."/>
            <person name="Mino S."/>
            <person name="Hosokawa M."/>
            <person name="Miyashita H."/>
            <person name="Maruyama F."/>
            <person name="van Verk M.C."/>
            <person name="Dutilh B.E."/>
            <person name="Thompson C.C."/>
            <person name="Thompson F.L."/>
        </authorList>
    </citation>
    <scope>NUCLEOTIDE SEQUENCE [LARGE SCALE GENOMIC DNA]</scope>
    <source>
        <strain evidence="3 4">CCMR0081</strain>
    </source>
</reference>
<keyword evidence="4" id="KW-1185">Reference proteome</keyword>
<evidence type="ECO:0000313" key="4">
    <source>
        <dbReference type="Proteomes" id="UP000481033"/>
    </source>
</evidence>
<dbReference type="Proteomes" id="UP000481033">
    <property type="component" value="Unassembled WGS sequence"/>
</dbReference>
<feature type="region of interest" description="Disordered" evidence="1">
    <location>
        <begin position="211"/>
        <end position="239"/>
    </location>
</feature>
<comment type="caution">
    <text evidence="3">The sequence shown here is derived from an EMBL/GenBank/DDBJ whole genome shotgun (WGS) entry which is preliminary data.</text>
</comment>
<organism evidence="3 4">
    <name type="scientific">Adonisia turfae CCMR0081</name>
    <dbReference type="NCBI Taxonomy" id="2292702"/>
    <lineage>
        <taxon>Bacteria</taxon>
        <taxon>Bacillati</taxon>
        <taxon>Cyanobacteriota</taxon>
        <taxon>Adonisia</taxon>
        <taxon>Adonisia turfae</taxon>
    </lineage>
</organism>
<evidence type="ECO:0000256" key="1">
    <source>
        <dbReference type="SAM" id="MobiDB-lite"/>
    </source>
</evidence>
<sequence length="255" mass="29347">MIFDLKFLTSFTLSLAVAVSLPLINKTANAHPLKLSSGHQTNNLVVVASKLSRGNYKVNVLEQIPGQQACWEEYSSHSYTHIAPLLLNFDWTGHCKRYDSNGYSVNLVGQDSTGYRLRIRHLQEPSIWGKASKSLRLEAFNPFDREAPSFWVGDAYTSKDMHPDELRDLKNFKHLKVHLNPNWEIVKKTDKNRNTTHLQFTLTISQMEDASQPLPKLPDIKEGQFRQLDSSSSRPILQEDYRYPMSKPFHKTFEE</sequence>
<keyword evidence="2" id="KW-0732">Signal</keyword>
<evidence type="ECO:0000256" key="2">
    <source>
        <dbReference type="SAM" id="SignalP"/>
    </source>
</evidence>
<feature type="chain" id="PRO_5026871552" evidence="2">
    <location>
        <begin position="31"/>
        <end position="255"/>
    </location>
</feature>
<protein>
    <submittedName>
        <fullName evidence="3">DUF3747 domain-containing protein</fullName>
    </submittedName>
</protein>
<feature type="signal peptide" evidence="2">
    <location>
        <begin position="1"/>
        <end position="30"/>
    </location>
</feature>
<dbReference type="RefSeq" id="WP_163701483.1">
    <property type="nucleotide sequence ID" value="NZ_QXHD01000004.1"/>
</dbReference>
<gene>
    <name evidence="3" type="ORF">DXZ20_24315</name>
</gene>
<name>A0A6M0RR27_9CYAN</name>
<dbReference type="InterPro" id="IPR022222">
    <property type="entry name" value="DUF3747"/>
</dbReference>